<evidence type="ECO:0000256" key="2">
    <source>
        <dbReference type="SAM" id="MobiDB-lite"/>
    </source>
</evidence>
<feature type="region of interest" description="Disordered" evidence="2">
    <location>
        <begin position="255"/>
        <end position="278"/>
    </location>
</feature>
<gene>
    <name evidence="4" type="ORF">Fcan01_27323</name>
</gene>
<evidence type="ECO:0000313" key="5">
    <source>
        <dbReference type="Proteomes" id="UP000198287"/>
    </source>
</evidence>
<dbReference type="Gene3D" id="4.10.60.10">
    <property type="entry name" value="Zinc finger, CCHC-type"/>
    <property type="match status" value="1"/>
</dbReference>
<dbReference type="EMBL" id="LNIX01000051">
    <property type="protein sequence ID" value="OXA37880.1"/>
    <property type="molecule type" value="Genomic_DNA"/>
</dbReference>
<comment type="caution">
    <text evidence="4">The sequence shown here is derived from an EMBL/GenBank/DDBJ whole genome shotgun (WGS) entry which is preliminary data.</text>
</comment>
<feature type="domain" description="CCHC-type" evidence="3">
    <location>
        <begin position="368"/>
        <end position="384"/>
    </location>
</feature>
<sequence length="412" mass="48148">MAQSLPAQVVQGQNLQAQNLQNFHNENRGVQEESEFQFQDASDVQAGDLEDVEEIISEGGLDNLLDETNRRIDRLVFSAQQARQRFSSTNNAGQAGPAHITFNTGTVFQEQPEKQKCDILATQLRGLAWAWYLQSKDQRIRDGLGEWNWVDLEKAFLASAGPLESRQEAIQFQLMDAKQSNYENAYDYAIRVDNLCTRLDRKMSDMERLRFIRRGLLPSILTNVNLHNPTTLAQLKELLSKVDEANMLNKFRENRQNERPLQEENVFTQQLRPPKDRRPIYHHIDSPIAERAPQFFPYQRRNRNAYPQYDSQFSQNQNNETRTWNKYPDNNFREFQPRNAYPKKVTFQEPNGNYTHNESKLPEQTFPRCFKCGSVEHFIRQCPQNLNYPRRVGGPSINNPLKHTELPYLNNR</sequence>
<dbReference type="InterPro" id="IPR036875">
    <property type="entry name" value="Znf_CCHC_sf"/>
</dbReference>
<keyword evidence="5" id="KW-1185">Reference proteome</keyword>
<dbReference type="Pfam" id="PF00098">
    <property type="entry name" value="zf-CCHC"/>
    <property type="match status" value="1"/>
</dbReference>
<name>A0A226CYL0_FOLCA</name>
<reference evidence="4 5" key="1">
    <citation type="submission" date="2015-12" db="EMBL/GenBank/DDBJ databases">
        <title>The genome of Folsomia candida.</title>
        <authorList>
            <person name="Faddeeva A."/>
            <person name="Derks M.F."/>
            <person name="Anvar Y."/>
            <person name="Smit S."/>
            <person name="Van Straalen N."/>
            <person name="Roelofs D."/>
        </authorList>
    </citation>
    <scope>NUCLEOTIDE SEQUENCE [LARGE SCALE GENOMIC DNA]</scope>
    <source>
        <strain evidence="4 5">VU population</strain>
        <tissue evidence="4">Whole body</tissue>
    </source>
</reference>
<evidence type="ECO:0000259" key="3">
    <source>
        <dbReference type="PROSITE" id="PS50158"/>
    </source>
</evidence>
<dbReference type="GO" id="GO:0003676">
    <property type="term" value="F:nucleic acid binding"/>
    <property type="evidence" value="ECO:0007669"/>
    <property type="project" value="InterPro"/>
</dbReference>
<evidence type="ECO:0000313" key="4">
    <source>
        <dbReference type="EMBL" id="OXA37880.1"/>
    </source>
</evidence>
<dbReference type="PROSITE" id="PS50158">
    <property type="entry name" value="ZF_CCHC"/>
    <property type="match status" value="1"/>
</dbReference>
<proteinExistence type="predicted"/>
<keyword evidence="1" id="KW-0862">Zinc</keyword>
<accession>A0A226CYL0</accession>
<dbReference type="SMART" id="SM00343">
    <property type="entry name" value="ZnF_C2HC"/>
    <property type="match status" value="1"/>
</dbReference>
<keyword evidence="1" id="KW-0863">Zinc-finger</keyword>
<dbReference type="GO" id="GO:0008270">
    <property type="term" value="F:zinc ion binding"/>
    <property type="evidence" value="ECO:0007669"/>
    <property type="project" value="UniProtKB-KW"/>
</dbReference>
<dbReference type="InterPro" id="IPR005162">
    <property type="entry name" value="Retrotrans_gag_dom"/>
</dbReference>
<organism evidence="4 5">
    <name type="scientific">Folsomia candida</name>
    <name type="common">Springtail</name>
    <dbReference type="NCBI Taxonomy" id="158441"/>
    <lineage>
        <taxon>Eukaryota</taxon>
        <taxon>Metazoa</taxon>
        <taxon>Ecdysozoa</taxon>
        <taxon>Arthropoda</taxon>
        <taxon>Hexapoda</taxon>
        <taxon>Collembola</taxon>
        <taxon>Entomobryomorpha</taxon>
        <taxon>Isotomoidea</taxon>
        <taxon>Isotomidae</taxon>
        <taxon>Proisotominae</taxon>
        <taxon>Folsomia</taxon>
    </lineage>
</organism>
<evidence type="ECO:0000256" key="1">
    <source>
        <dbReference type="PROSITE-ProRule" id="PRU00047"/>
    </source>
</evidence>
<dbReference type="SUPFAM" id="SSF57756">
    <property type="entry name" value="Retrovirus zinc finger-like domains"/>
    <property type="match status" value="1"/>
</dbReference>
<dbReference type="InterPro" id="IPR001878">
    <property type="entry name" value="Znf_CCHC"/>
</dbReference>
<dbReference type="Pfam" id="PF03732">
    <property type="entry name" value="Retrotrans_gag"/>
    <property type="match status" value="1"/>
</dbReference>
<dbReference type="AlphaFoldDB" id="A0A226CYL0"/>
<protein>
    <recommendedName>
        <fullName evidence="3">CCHC-type domain-containing protein</fullName>
    </recommendedName>
</protein>
<keyword evidence="1" id="KW-0479">Metal-binding</keyword>
<dbReference type="Proteomes" id="UP000198287">
    <property type="component" value="Unassembled WGS sequence"/>
</dbReference>